<dbReference type="GO" id="GO:0005524">
    <property type="term" value="F:ATP binding"/>
    <property type="evidence" value="ECO:0007669"/>
    <property type="project" value="UniProtKB-KW"/>
</dbReference>
<protein>
    <submittedName>
        <fullName evidence="4">ATP-binding cassette sub-family A member 3</fullName>
    </submittedName>
</protein>
<comment type="caution">
    <text evidence="4">The sequence shown here is derived from an EMBL/GenBank/DDBJ whole genome shotgun (WGS) entry which is preliminary data.</text>
</comment>
<keyword evidence="5" id="KW-1185">Reference proteome</keyword>
<evidence type="ECO:0000313" key="4">
    <source>
        <dbReference type="EMBL" id="GBP54702.1"/>
    </source>
</evidence>
<dbReference type="GO" id="GO:0016020">
    <property type="term" value="C:membrane"/>
    <property type="evidence" value="ECO:0007669"/>
    <property type="project" value="InterPro"/>
</dbReference>
<dbReference type="EMBL" id="BGZK01000653">
    <property type="protein sequence ID" value="GBP54702.1"/>
    <property type="molecule type" value="Genomic_DNA"/>
</dbReference>
<sequence length="218" mass="23596">MAAVVTGIVWFLSNTPSLLTLLDTQVSPFVQGITCLSLNTAMSYGFHQILGAESSAGMQWGNFMTAPSTNVQFLFGHVVIMLVVDCVLYMLIALYLEKVLPGKYGVPHPWYFPVQPSFWFPDLLKNANVISPTRSTGELVQEEDPVGYPAGIQISKLTKAFKANVVVNKLSLNVYEGQITVLLGHNGAGKTTTISILTGKGTVVGVLYNGIRVTEPKS</sequence>
<keyword evidence="1" id="KW-1133">Transmembrane helix</keyword>
<feature type="chain" id="PRO_5020028052" evidence="2">
    <location>
        <begin position="21"/>
        <end position="218"/>
    </location>
</feature>
<dbReference type="Gene3D" id="3.40.50.300">
    <property type="entry name" value="P-loop containing nucleotide triphosphate hydrolases"/>
    <property type="match status" value="1"/>
</dbReference>
<dbReference type="SUPFAM" id="SSF52540">
    <property type="entry name" value="P-loop containing nucleoside triphosphate hydrolases"/>
    <property type="match status" value="1"/>
</dbReference>
<dbReference type="PANTHER" id="PTHR19229">
    <property type="entry name" value="ATP-BINDING CASSETTE TRANSPORTER SUBFAMILY A ABCA"/>
    <property type="match status" value="1"/>
</dbReference>
<organism evidence="4 5">
    <name type="scientific">Eumeta variegata</name>
    <name type="common">Bagworm moth</name>
    <name type="synonym">Eumeta japonica</name>
    <dbReference type="NCBI Taxonomy" id="151549"/>
    <lineage>
        <taxon>Eukaryota</taxon>
        <taxon>Metazoa</taxon>
        <taxon>Ecdysozoa</taxon>
        <taxon>Arthropoda</taxon>
        <taxon>Hexapoda</taxon>
        <taxon>Insecta</taxon>
        <taxon>Pterygota</taxon>
        <taxon>Neoptera</taxon>
        <taxon>Endopterygota</taxon>
        <taxon>Lepidoptera</taxon>
        <taxon>Glossata</taxon>
        <taxon>Ditrysia</taxon>
        <taxon>Tineoidea</taxon>
        <taxon>Psychidae</taxon>
        <taxon>Oiketicinae</taxon>
        <taxon>Eumeta</taxon>
    </lineage>
</organism>
<evidence type="ECO:0000256" key="1">
    <source>
        <dbReference type="SAM" id="Phobius"/>
    </source>
</evidence>
<dbReference type="InterPro" id="IPR026082">
    <property type="entry name" value="ABCA"/>
</dbReference>
<name>A0A4C1WVP6_EUMVA</name>
<evidence type="ECO:0000256" key="2">
    <source>
        <dbReference type="SAM" id="SignalP"/>
    </source>
</evidence>
<keyword evidence="1" id="KW-0472">Membrane</keyword>
<dbReference type="OrthoDB" id="10255969at2759"/>
<dbReference type="STRING" id="151549.A0A4C1WVP6"/>
<evidence type="ECO:0000313" key="5">
    <source>
        <dbReference type="Proteomes" id="UP000299102"/>
    </source>
</evidence>
<keyword evidence="4" id="KW-0547">Nucleotide-binding</keyword>
<feature type="domain" description="ABC transporter" evidence="3">
    <location>
        <begin position="168"/>
        <end position="201"/>
    </location>
</feature>
<accession>A0A4C1WVP6</accession>
<feature type="signal peptide" evidence="2">
    <location>
        <begin position="1"/>
        <end position="20"/>
    </location>
</feature>
<dbReference type="Proteomes" id="UP000299102">
    <property type="component" value="Unassembled WGS sequence"/>
</dbReference>
<reference evidence="4 5" key="1">
    <citation type="journal article" date="2019" name="Commun. Biol.">
        <title>The bagworm genome reveals a unique fibroin gene that provides high tensile strength.</title>
        <authorList>
            <person name="Kono N."/>
            <person name="Nakamura H."/>
            <person name="Ohtoshi R."/>
            <person name="Tomita M."/>
            <person name="Numata K."/>
            <person name="Arakawa K."/>
        </authorList>
    </citation>
    <scope>NUCLEOTIDE SEQUENCE [LARGE SCALE GENOMIC DNA]</scope>
</reference>
<keyword evidence="1" id="KW-0812">Transmembrane</keyword>
<dbReference type="Pfam" id="PF00005">
    <property type="entry name" value="ABC_tran"/>
    <property type="match status" value="1"/>
</dbReference>
<keyword evidence="2" id="KW-0732">Signal</keyword>
<dbReference type="InterPro" id="IPR003439">
    <property type="entry name" value="ABC_transporter-like_ATP-bd"/>
</dbReference>
<dbReference type="AlphaFoldDB" id="A0A4C1WVP6"/>
<proteinExistence type="predicted"/>
<dbReference type="PANTHER" id="PTHR19229:SF250">
    <property type="entry name" value="ABC TRANSPORTER DOMAIN-CONTAINING PROTEIN-RELATED"/>
    <property type="match status" value="1"/>
</dbReference>
<dbReference type="GO" id="GO:0140359">
    <property type="term" value="F:ABC-type transporter activity"/>
    <property type="evidence" value="ECO:0007669"/>
    <property type="project" value="InterPro"/>
</dbReference>
<dbReference type="InterPro" id="IPR027417">
    <property type="entry name" value="P-loop_NTPase"/>
</dbReference>
<dbReference type="GO" id="GO:0005319">
    <property type="term" value="F:lipid transporter activity"/>
    <property type="evidence" value="ECO:0007669"/>
    <property type="project" value="TreeGrafter"/>
</dbReference>
<keyword evidence="4" id="KW-0067">ATP-binding</keyword>
<dbReference type="GO" id="GO:0016887">
    <property type="term" value="F:ATP hydrolysis activity"/>
    <property type="evidence" value="ECO:0007669"/>
    <property type="project" value="InterPro"/>
</dbReference>
<feature type="transmembrane region" description="Helical" evidence="1">
    <location>
        <begin position="73"/>
        <end position="96"/>
    </location>
</feature>
<gene>
    <name evidence="4" type="primary">ABCA3</name>
    <name evidence="4" type="ORF">EVAR_42902_1</name>
</gene>
<evidence type="ECO:0000259" key="3">
    <source>
        <dbReference type="Pfam" id="PF00005"/>
    </source>
</evidence>